<reference evidence="6 8" key="1">
    <citation type="journal article" date="2019" name="Nat. Microbiol.">
        <title>Expanding anaerobic alkane metabolism in the domain of Archaea.</title>
        <authorList>
            <person name="Wang Y."/>
            <person name="Wegener G."/>
            <person name="Hou J."/>
            <person name="Wang F."/>
            <person name="Xiao X."/>
        </authorList>
    </citation>
    <scope>NUCLEOTIDE SEQUENCE [LARGE SCALE GENOMIC DNA]</scope>
    <source>
        <strain evidence="6">WYZ-LMO11</strain>
    </source>
</reference>
<dbReference type="Proteomes" id="UP000316080">
    <property type="component" value="Unassembled WGS sequence"/>
</dbReference>
<dbReference type="InterPro" id="IPR002869">
    <property type="entry name" value="Pyrv_flavodox_OxRed_cen"/>
</dbReference>
<dbReference type="Gene3D" id="3.40.920.10">
    <property type="entry name" value="Pyruvate-ferredoxin oxidoreductase, PFOR, domain III"/>
    <property type="match status" value="1"/>
</dbReference>
<evidence type="ECO:0000313" key="8">
    <source>
        <dbReference type="Proteomes" id="UP000317265"/>
    </source>
</evidence>
<comment type="caution">
    <text evidence="5">The sequence shown here is derived from an EMBL/GenBank/DDBJ whole genome shotgun (WGS) entry which is preliminary data.</text>
</comment>
<evidence type="ECO:0000256" key="2">
    <source>
        <dbReference type="ARBA" id="ARBA00023002"/>
    </source>
</evidence>
<dbReference type="NCBIfam" id="TIGR02175">
    <property type="entry name" value="PorC_KorC"/>
    <property type="match status" value="1"/>
</dbReference>
<evidence type="ECO:0000313" key="5">
    <source>
        <dbReference type="EMBL" id="RZN57850.1"/>
    </source>
</evidence>
<dbReference type="PANTHER" id="PTHR43366:SF1">
    <property type="entry name" value="PYRUVATE SYNTHASE SUBUNIT PORC"/>
    <property type="match status" value="1"/>
</dbReference>
<comment type="catalytic activity">
    <reaction evidence="3">
        <text>2 oxidized [2Fe-2S]-[ferredoxin] + pyruvate + CoA = 2 reduced [2Fe-2S]-[ferredoxin] + acetyl-CoA + CO2 + H(+)</text>
        <dbReference type="Rhea" id="RHEA:12765"/>
        <dbReference type="Rhea" id="RHEA-COMP:10000"/>
        <dbReference type="Rhea" id="RHEA-COMP:10001"/>
        <dbReference type="ChEBI" id="CHEBI:15361"/>
        <dbReference type="ChEBI" id="CHEBI:15378"/>
        <dbReference type="ChEBI" id="CHEBI:16526"/>
        <dbReference type="ChEBI" id="CHEBI:33737"/>
        <dbReference type="ChEBI" id="CHEBI:33738"/>
        <dbReference type="ChEBI" id="CHEBI:57287"/>
        <dbReference type="ChEBI" id="CHEBI:57288"/>
        <dbReference type="EC" id="1.2.7.1"/>
    </reaction>
</comment>
<feature type="domain" description="Pyruvate/ketoisovalerate oxidoreductase catalytic" evidence="4">
    <location>
        <begin position="10"/>
        <end position="176"/>
    </location>
</feature>
<dbReference type="GO" id="GO:0019164">
    <property type="term" value="F:pyruvate synthase activity"/>
    <property type="evidence" value="ECO:0007669"/>
    <property type="project" value="UniProtKB-EC"/>
</dbReference>
<gene>
    <name evidence="6" type="ORF">DSO09_05485</name>
    <name evidence="5" type="ORF">EF809_00120</name>
</gene>
<dbReference type="EMBL" id="QNVI01000061">
    <property type="protein sequence ID" value="TDA37958.1"/>
    <property type="molecule type" value="Genomic_DNA"/>
</dbReference>
<name>A0A520KIC4_9CREN</name>
<evidence type="ECO:0000256" key="3">
    <source>
        <dbReference type="ARBA" id="ARBA00049357"/>
    </source>
</evidence>
<dbReference type="InterPro" id="IPR051626">
    <property type="entry name" value="Oxidoreductase_gamma_subunit"/>
</dbReference>
<dbReference type="EC" id="1.2.7.1" evidence="1"/>
<dbReference type="InterPro" id="IPR011894">
    <property type="entry name" value="PorC_KorC"/>
</dbReference>
<dbReference type="SUPFAM" id="SSF53323">
    <property type="entry name" value="Pyruvate-ferredoxin oxidoreductase, PFOR, domain III"/>
    <property type="match status" value="1"/>
</dbReference>
<sequence length="184" mass="20414">MLEIRWHGRGGQGVVTAAEILAIAVINEGKYAQAFAAFGPERRGAPVLGFTRIDDNEISLRTQIYNPDIIVVLDSHICDMDGIEDGLKDNGIVVLNTTLKPEYYSEKFKNAKRIATVDATTIAIKEIGTPITNTAILGAVTKATNIVRLESIEKVIKERFRKEIAEKNIKAVREAFNQTIIFER</sequence>
<keyword evidence="2" id="KW-0560">Oxidoreductase</keyword>
<keyword evidence="5" id="KW-0670">Pyruvate</keyword>
<dbReference type="EMBL" id="RXIH01000001">
    <property type="protein sequence ID" value="RZN57850.1"/>
    <property type="molecule type" value="Genomic_DNA"/>
</dbReference>
<dbReference type="PANTHER" id="PTHR43366">
    <property type="entry name" value="PYRUVATE SYNTHASE SUBUNIT PORC"/>
    <property type="match status" value="1"/>
</dbReference>
<evidence type="ECO:0000256" key="1">
    <source>
        <dbReference type="ARBA" id="ARBA00012822"/>
    </source>
</evidence>
<dbReference type="NCBIfam" id="NF006321">
    <property type="entry name" value="PRK08534.1"/>
    <property type="match status" value="1"/>
</dbReference>
<dbReference type="Pfam" id="PF01558">
    <property type="entry name" value="POR"/>
    <property type="match status" value="1"/>
</dbReference>
<dbReference type="AlphaFoldDB" id="A0A520KIC4"/>
<reference evidence="5 7" key="2">
    <citation type="journal article" date="2019" name="Nat. Microbiol.">
        <title>Wide diversity of methane and short-chain alkane metabolisms in uncultured archaea.</title>
        <authorList>
            <person name="Borrel G."/>
            <person name="Adam P.S."/>
            <person name="McKay L.J."/>
            <person name="Chen L.X."/>
            <person name="Sierra-Garcia I.N."/>
            <person name="Sieber C.M."/>
            <person name="Letourneur Q."/>
            <person name="Ghozlane A."/>
            <person name="Andersen G.L."/>
            <person name="Li W.J."/>
            <person name="Hallam S.J."/>
            <person name="Muyzer G."/>
            <person name="de Oliveira V.M."/>
            <person name="Inskeep W.P."/>
            <person name="Banfield J.F."/>
            <person name="Gribaldo S."/>
        </authorList>
    </citation>
    <scope>NUCLEOTIDE SEQUENCE [LARGE SCALE GENOMIC DNA]</scope>
    <source>
        <strain evidence="5">Verst-YHS</strain>
    </source>
</reference>
<dbReference type="Proteomes" id="UP000317265">
    <property type="component" value="Unassembled WGS sequence"/>
</dbReference>
<organism evidence="5 7">
    <name type="scientific">Thermoproteota archaeon</name>
    <dbReference type="NCBI Taxonomy" id="2056631"/>
    <lineage>
        <taxon>Archaea</taxon>
        <taxon>Thermoproteota</taxon>
    </lineage>
</organism>
<evidence type="ECO:0000313" key="6">
    <source>
        <dbReference type="EMBL" id="TDA37958.1"/>
    </source>
</evidence>
<protein>
    <recommendedName>
        <fullName evidence="1">pyruvate synthase</fullName>
        <ecNumber evidence="1">1.2.7.1</ecNumber>
    </recommendedName>
</protein>
<dbReference type="InterPro" id="IPR019752">
    <property type="entry name" value="Pyrv/ketoisovalerate_OxRed_cat"/>
</dbReference>
<accession>A0A520KIC4</accession>
<evidence type="ECO:0000313" key="7">
    <source>
        <dbReference type="Proteomes" id="UP000316080"/>
    </source>
</evidence>
<evidence type="ECO:0000259" key="4">
    <source>
        <dbReference type="Pfam" id="PF01558"/>
    </source>
</evidence>
<proteinExistence type="predicted"/>